<sequence length="720" mass="76289">MANKFDKHIDRLEKLFSRRKRSVDSNEPPATTCTGNNNTMANSTTTGIVNGMGMGMGNTNRPGTPIPFLSVLDANPQTFPEPSFIRPTSSRMMAREEVHPAPGATRRAKSLPESPTTPRLQTSASLTDDGASTGSASPETRPPLPPRRSSFGHDLTQRSSSLFPSAGKSDVPAELIEFSFAAAREAENDISPTRRSRPGSKTLARSTSVSVSPKARVDRKRLSATGQLKLAPPQQPVNDERPESPEHTNKDCSSTQPQRESPCLATASRERPVRRLSPPVTLQPKLGADLMGRHIRSRVSQRPTSLAIPGSDIKNASEALRKSISLSTLPSAKTASEDPTLKEPSLTDFLALSDDDIADDNVAPRLVPSTTPVASMLPTFGPPRGLSPTSTPLRTQGVHPLLTLSPPLATRPTAAAAFEAARIASKYQLDLVYVVNLWPGHISHPSRSSPLSQMCGTPVATSPVRTTTTTSPSPPHSPASNASGYDSGFDSRAAAAASSRRNRSPRGSGMTGRLLAAYGLPSIMYPFRISAPVHQKVLRTEGWLEYRNDTGAHDEFARGYSCSFYTGHSPARRDASSSSSACSPTSSTSSTPTTTAAGGSAKRRKLRPSPPANRGIVFAAFRLPRPDGSSDACDPAELEALHHDAEALVDMLIDIHMTQRRGRAGLPSTAAAAPAPVTSPAASVRAPAAVSSPSPMPYHNRCAAASAGRRLAVNAPLVAI</sequence>
<reference evidence="2" key="1">
    <citation type="journal article" date="2023" name="Mol. Phylogenet. Evol.">
        <title>Genome-scale phylogeny and comparative genomics of the fungal order Sordariales.</title>
        <authorList>
            <person name="Hensen N."/>
            <person name="Bonometti L."/>
            <person name="Westerberg I."/>
            <person name="Brannstrom I.O."/>
            <person name="Guillou S."/>
            <person name="Cros-Aarteil S."/>
            <person name="Calhoun S."/>
            <person name="Haridas S."/>
            <person name="Kuo A."/>
            <person name="Mondo S."/>
            <person name="Pangilinan J."/>
            <person name="Riley R."/>
            <person name="LaButti K."/>
            <person name="Andreopoulos B."/>
            <person name="Lipzen A."/>
            <person name="Chen C."/>
            <person name="Yan M."/>
            <person name="Daum C."/>
            <person name="Ng V."/>
            <person name="Clum A."/>
            <person name="Steindorff A."/>
            <person name="Ohm R.A."/>
            <person name="Martin F."/>
            <person name="Silar P."/>
            <person name="Natvig D.O."/>
            <person name="Lalanne C."/>
            <person name="Gautier V."/>
            <person name="Ament-Velasquez S.L."/>
            <person name="Kruys A."/>
            <person name="Hutchinson M.I."/>
            <person name="Powell A.J."/>
            <person name="Barry K."/>
            <person name="Miller A.N."/>
            <person name="Grigoriev I.V."/>
            <person name="Debuchy R."/>
            <person name="Gladieux P."/>
            <person name="Hiltunen Thoren M."/>
            <person name="Johannesson H."/>
        </authorList>
    </citation>
    <scope>NUCLEOTIDE SEQUENCE</scope>
    <source>
        <strain evidence="2">CBS 103.79</strain>
    </source>
</reference>
<name>A0AAN6RT97_9PEZI</name>
<proteinExistence type="predicted"/>
<feature type="region of interest" description="Disordered" evidence="1">
    <location>
        <begin position="19"/>
        <end position="42"/>
    </location>
</feature>
<evidence type="ECO:0000256" key="1">
    <source>
        <dbReference type="SAM" id="MobiDB-lite"/>
    </source>
</evidence>
<accession>A0AAN6RT97</accession>
<feature type="region of interest" description="Disordered" evidence="1">
    <location>
        <begin position="79"/>
        <end position="168"/>
    </location>
</feature>
<organism evidence="2 3">
    <name type="scientific">Staphylotrichum tortipilum</name>
    <dbReference type="NCBI Taxonomy" id="2831512"/>
    <lineage>
        <taxon>Eukaryota</taxon>
        <taxon>Fungi</taxon>
        <taxon>Dikarya</taxon>
        <taxon>Ascomycota</taxon>
        <taxon>Pezizomycotina</taxon>
        <taxon>Sordariomycetes</taxon>
        <taxon>Sordariomycetidae</taxon>
        <taxon>Sordariales</taxon>
        <taxon>Chaetomiaceae</taxon>
        <taxon>Staphylotrichum</taxon>
    </lineage>
</organism>
<dbReference type="Proteomes" id="UP001303889">
    <property type="component" value="Unassembled WGS sequence"/>
</dbReference>
<dbReference type="AlphaFoldDB" id="A0AAN6RT97"/>
<feature type="compositionally biased region" description="Polar residues" evidence="1">
    <location>
        <begin position="445"/>
        <end position="455"/>
    </location>
</feature>
<feature type="region of interest" description="Disordered" evidence="1">
    <location>
        <begin position="186"/>
        <end position="284"/>
    </location>
</feature>
<feature type="compositionally biased region" description="Basic and acidic residues" evidence="1">
    <location>
        <begin position="238"/>
        <end position="250"/>
    </location>
</feature>
<gene>
    <name evidence="2" type="ORF">C8A05DRAFT_15363</name>
</gene>
<evidence type="ECO:0000313" key="3">
    <source>
        <dbReference type="Proteomes" id="UP001303889"/>
    </source>
</evidence>
<feature type="compositionally biased region" description="Polar residues" evidence="1">
    <location>
        <begin position="79"/>
        <end position="91"/>
    </location>
</feature>
<feature type="compositionally biased region" description="Polar residues" evidence="1">
    <location>
        <begin position="113"/>
        <end position="138"/>
    </location>
</feature>
<comment type="caution">
    <text evidence="2">The sequence shown here is derived from an EMBL/GenBank/DDBJ whole genome shotgun (WGS) entry which is preliminary data.</text>
</comment>
<dbReference type="EMBL" id="MU855499">
    <property type="protein sequence ID" value="KAK3902597.1"/>
    <property type="molecule type" value="Genomic_DNA"/>
</dbReference>
<feature type="compositionally biased region" description="Polar residues" evidence="1">
    <location>
        <begin position="28"/>
        <end position="42"/>
    </location>
</feature>
<keyword evidence="3" id="KW-1185">Reference proteome</keyword>
<feature type="compositionally biased region" description="Low complexity" evidence="1">
    <location>
        <begin position="457"/>
        <end position="471"/>
    </location>
</feature>
<evidence type="ECO:0000313" key="2">
    <source>
        <dbReference type="EMBL" id="KAK3902597.1"/>
    </source>
</evidence>
<feature type="region of interest" description="Disordered" evidence="1">
    <location>
        <begin position="445"/>
        <end position="511"/>
    </location>
</feature>
<feature type="compositionally biased region" description="Low complexity" evidence="1">
    <location>
        <begin position="576"/>
        <end position="600"/>
    </location>
</feature>
<feature type="region of interest" description="Disordered" evidence="1">
    <location>
        <begin position="573"/>
        <end position="612"/>
    </location>
</feature>
<protein>
    <submittedName>
        <fullName evidence="2">Uncharacterized protein</fullName>
    </submittedName>
</protein>
<reference evidence="2" key="2">
    <citation type="submission" date="2023-05" db="EMBL/GenBank/DDBJ databases">
        <authorList>
            <consortium name="Lawrence Berkeley National Laboratory"/>
            <person name="Steindorff A."/>
            <person name="Hensen N."/>
            <person name="Bonometti L."/>
            <person name="Westerberg I."/>
            <person name="Brannstrom I.O."/>
            <person name="Guillou S."/>
            <person name="Cros-Aarteil S."/>
            <person name="Calhoun S."/>
            <person name="Haridas S."/>
            <person name="Kuo A."/>
            <person name="Mondo S."/>
            <person name="Pangilinan J."/>
            <person name="Riley R."/>
            <person name="Labutti K."/>
            <person name="Andreopoulos B."/>
            <person name="Lipzen A."/>
            <person name="Chen C."/>
            <person name="Yanf M."/>
            <person name="Daum C."/>
            <person name="Ng V."/>
            <person name="Clum A."/>
            <person name="Ohm R."/>
            <person name="Martin F."/>
            <person name="Silar P."/>
            <person name="Natvig D."/>
            <person name="Lalanne C."/>
            <person name="Gautier V."/>
            <person name="Ament-Velasquez S.L."/>
            <person name="Kruys A."/>
            <person name="Hutchinson M.I."/>
            <person name="Powell A.J."/>
            <person name="Barry K."/>
            <person name="Miller A.N."/>
            <person name="Grigoriev I.V."/>
            <person name="Debuchy R."/>
            <person name="Gladieux P."/>
            <person name="Thoren M.H."/>
            <person name="Johannesson H."/>
        </authorList>
    </citation>
    <scope>NUCLEOTIDE SEQUENCE</scope>
    <source>
        <strain evidence="2">CBS 103.79</strain>
    </source>
</reference>